<dbReference type="EMBL" id="JAKKPZ010000017">
    <property type="protein sequence ID" value="KAI1712735.1"/>
    <property type="molecule type" value="Genomic_DNA"/>
</dbReference>
<sequence>MVFRPPRNQMFLYCLMTIIMMFESNSQNGHDRKSQNFSNIAIMPRNSPPDFADRRMRRSSYFPIANLHVLPRRKREPSWAHNQRNYPGPTLSKRIEPLRNAACNTTIMELAYAAFYTVSTEKENTTDIINAKITTASSELCDKYLDLEECMLKGGEFERIREQVFDVLRDQGYQDACGSSLAFQNFVLVIMCPVVWLFQHSITFHFG</sequence>
<keyword evidence="3" id="KW-1185">Reference proteome</keyword>
<proteinExistence type="predicted"/>
<name>A0AAD4N1S8_9BILA</name>
<gene>
    <name evidence="2" type="ORF">DdX_09359</name>
</gene>
<reference evidence="2" key="1">
    <citation type="submission" date="2022-01" db="EMBL/GenBank/DDBJ databases">
        <title>Genome Sequence Resource for Two Populations of Ditylenchus destructor, the Migratory Endoparasitic Phytonematode.</title>
        <authorList>
            <person name="Zhang H."/>
            <person name="Lin R."/>
            <person name="Xie B."/>
        </authorList>
    </citation>
    <scope>NUCLEOTIDE SEQUENCE</scope>
    <source>
        <strain evidence="2">BazhouSP</strain>
    </source>
</reference>
<organism evidence="2 3">
    <name type="scientific">Ditylenchus destructor</name>
    <dbReference type="NCBI Taxonomy" id="166010"/>
    <lineage>
        <taxon>Eukaryota</taxon>
        <taxon>Metazoa</taxon>
        <taxon>Ecdysozoa</taxon>
        <taxon>Nematoda</taxon>
        <taxon>Chromadorea</taxon>
        <taxon>Rhabditida</taxon>
        <taxon>Tylenchina</taxon>
        <taxon>Tylenchomorpha</taxon>
        <taxon>Sphaerularioidea</taxon>
        <taxon>Anguinidae</taxon>
        <taxon>Anguininae</taxon>
        <taxon>Ditylenchus</taxon>
    </lineage>
</organism>
<evidence type="ECO:0008006" key="4">
    <source>
        <dbReference type="Google" id="ProtNLM"/>
    </source>
</evidence>
<keyword evidence="1" id="KW-0732">Signal</keyword>
<evidence type="ECO:0000313" key="2">
    <source>
        <dbReference type="EMBL" id="KAI1712735.1"/>
    </source>
</evidence>
<protein>
    <recommendedName>
        <fullName evidence="4">Pectinesterase inhibitor domain-containing protein</fullName>
    </recommendedName>
</protein>
<dbReference type="AlphaFoldDB" id="A0AAD4N1S8"/>
<evidence type="ECO:0000313" key="3">
    <source>
        <dbReference type="Proteomes" id="UP001201812"/>
    </source>
</evidence>
<evidence type="ECO:0000256" key="1">
    <source>
        <dbReference type="SAM" id="SignalP"/>
    </source>
</evidence>
<accession>A0AAD4N1S8</accession>
<dbReference type="Proteomes" id="UP001201812">
    <property type="component" value="Unassembled WGS sequence"/>
</dbReference>
<feature type="chain" id="PRO_5042282249" description="Pectinesterase inhibitor domain-containing protein" evidence="1">
    <location>
        <begin position="27"/>
        <end position="207"/>
    </location>
</feature>
<comment type="caution">
    <text evidence="2">The sequence shown here is derived from an EMBL/GenBank/DDBJ whole genome shotgun (WGS) entry which is preliminary data.</text>
</comment>
<feature type="signal peptide" evidence="1">
    <location>
        <begin position="1"/>
        <end position="26"/>
    </location>
</feature>